<sequence length="81" mass="9118">MSQDAKYYRLAGRIFADFSGTIAVPAVLAAVLGKWLDERYGTEPRYLILLLVVALALTAYAVVRKAKNYKTAYERLMNESK</sequence>
<name>A0A0G2AK37_9BACT</name>
<organism evidence="2 3">
    <name type="scientific">Candidatus Uhrbacteria bacterium GW2011_GWA2_52_8d</name>
    <dbReference type="NCBI Taxonomy" id="1618979"/>
    <lineage>
        <taxon>Bacteria</taxon>
        <taxon>Candidatus Uhriibacteriota</taxon>
    </lineage>
</organism>
<dbReference type="InterPro" id="IPR032820">
    <property type="entry name" value="ATPase_put"/>
</dbReference>
<evidence type="ECO:0000313" key="3">
    <source>
        <dbReference type="Proteomes" id="UP000034054"/>
    </source>
</evidence>
<protein>
    <recommendedName>
        <fullName evidence="4">AtpZ/AtpI family protein</fullName>
    </recommendedName>
</protein>
<comment type="caution">
    <text evidence="2">The sequence shown here is derived from an EMBL/GenBank/DDBJ whole genome shotgun (WGS) entry which is preliminary data.</text>
</comment>
<evidence type="ECO:0000256" key="1">
    <source>
        <dbReference type="SAM" id="Phobius"/>
    </source>
</evidence>
<dbReference type="EMBL" id="LCRH01000012">
    <property type="protein sequence ID" value="KKW32979.1"/>
    <property type="molecule type" value="Genomic_DNA"/>
</dbReference>
<keyword evidence="1" id="KW-1133">Transmembrane helix</keyword>
<evidence type="ECO:0000313" key="2">
    <source>
        <dbReference type="EMBL" id="KKW32979.1"/>
    </source>
</evidence>
<keyword evidence="1" id="KW-0472">Membrane</keyword>
<dbReference type="Proteomes" id="UP000034054">
    <property type="component" value="Unassembled WGS sequence"/>
</dbReference>
<feature type="transmembrane region" description="Helical" evidence="1">
    <location>
        <begin position="45"/>
        <end position="63"/>
    </location>
</feature>
<gene>
    <name evidence="2" type="ORF">UY76_C0012G0013</name>
</gene>
<evidence type="ECO:0008006" key="4">
    <source>
        <dbReference type="Google" id="ProtNLM"/>
    </source>
</evidence>
<reference evidence="2 3" key="1">
    <citation type="journal article" date="2015" name="Nature">
        <title>rRNA introns, odd ribosomes, and small enigmatic genomes across a large radiation of phyla.</title>
        <authorList>
            <person name="Brown C.T."/>
            <person name="Hug L.A."/>
            <person name="Thomas B.C."/>
            <person name="Sharon I."/>
            <person name="Castelle C.J."/>
            <person name="Singh A."/>
            <person name="Wilkins M.J."/>
            <person name="Williams K.H."/>
            <person name="Banfield J.F."/>
        </authorList>
    </citation>
    <scope>NUCLEOTIDE SEQUENCE [LARGE SCALE GENOMIC DNA]</scope>
</reference>
<proteinExistence type="predicted"/>
<keyword evidence="1" id="KW-0812">Transmembrane</keyword>
<feature type="transmembrane region" description="Helical" evidence="1">
    <location>
        <begin position="12"/>
        <end position="33"/>
    </location>
</feature>
<dbReference type="AlphaFoldDB" id="A0A0G2AK37"/>
<dbReference type="Pfam" id="PF09527">
    <property type="entry name" value="ATPase_gene1"/>
    <property type="match status" value="1"/>
</dbReference>
<accession>A0A0G2AK37</accession>